<dbReference type="OrthoDB" id="66881at2759"/>
<organism evidence="2 3">
    <name type="scientific">Clarias magur</name>
    <name type="common">Asian catfish</name>
    <name type="synonym">Macropteronotus magur</name>
    <dbReference type="NCBI Taxonomy" id="1594786"/>
    <lineage>
        <taxon>Eukaryota</taxon>
        <taxon>Metazoa</taxon>
        <taxon>Chordata</taxon>
        <taxon>Craniata</taxon>
        <taxon>Vertebrata</taxon>
        <taxon>Euteleostomi</taxon>
        <taxon>Actinopterygii</taxon>
        <taxon>Neopterygii</taxon>
        <taxon>Teleostei</taxon>
        <taxon>Ostariophysi</taxon>
        <taxon>Siluriformes</taxon>
        <taxon>Clariidae</taxon>
        <taxon>Clarias</taxon>
    </lineage>
</organism>
<dbReference type="AlphaFoldDB" id="A0A8J4UK75"/>
<dbReference type="SUPFAM" id="SSF50156">
    <property type="entry name" value="PDZ domain-like"/>
    <property type="match status" value="1"/>
</dbReference>
<name>A0A8J4UK75_CLAMG</name>
<dbReference type="GO" id="GO:0016301">
    <property type="term" value="F:kinase activity"/>
    <property type="evidence" value="ECO:0007669"/>
    <property type="project" value="UniProtKB-KW"/>
</dbReference>
<dbReference type="EMBL" id="QNUK01000276">
    <property type="protein sequence ID" value="KAF5896435.1"/>
    <property type="molecule type" value="Genomic_DNA"/>
</dbReference>
<gene>
    <name evidence="2" type="primary">magi1</name>
    <name evidence="2" type="ORF">DAT39_013856</name>
</gene>
<dbReference type="Proteomes" id="UP000727407">
    <property type="component" value="Unassembled WGS sequence"/>
</dbReference>
<dbReference type="InterPro" id="IPR001478">
    <property type="entry name" value="PDZ"/>
</dbReference>
<keyword evidence="3" id="KW-1185">Reference proteome</keyword>
<dbReference type="GO" id="GO:0007165">
    <property type="term" value="P:signal transduction"/>
    <property type="evidence" value="ECO:0007669"/>
    <property type="project" value="TreeGrafter"/>
</dbReference>
<dbReference type="InterPro" id="IPR036034">
    <property type="entry name" value="PDZ_sf"/>
</dbReference>
<protein>
    <submittedName>
        <fullName evidence="2">Membrane-associated guanylate kinase, WW and PDZ domain-containing protein 1 isoform X1</fullName>
    </submittedName>
</protein>
<evidence type="ECO:0000313" key="2">
    <source>
        <dbReference type="EMBL" id="KAF5896435.1"/>
    </source>
</evidence>
<sequence>MFKAVPKKSHWSARVSECAVRRDAAARVPLQGGAEDGEFVYVGRVDHVLSSVTYEHGSLTEGDLLLEVAALPVSGLPLYDVLSAMRSSAGPVTLKTVRP</sequence>
<reference evidence="2" key="1">
    <citation type="submission" date="2020-07" db="EMBL/GenBank/DDBJ databases">
        <title>Clarias magur genome sequencing, assembly and annotation.</title>
        <authorList>
            <person name="Kushwaha B."/>
            <person name="Kumar R."/>
            <person name="Das P."/>
            <person name="Joshi C.G."/>
            <person name="Kumar D."/>
            <person name="Nagpure N.S."/>
            <person name="Pandey M."/>
            <person name="Agarwal S."/>
            <person name="Srivastava S."/>
            <person name="Singh M."/>
            <person name="Sahoo L."/>
            <person name="Jayasankar P."/>
            <person name="Meher P.K."/>
            <person name="Koringa P.G."/>
            <person name="Iquebal M.A."/>
            <person name="Das S.P."/>
            <person name="Bit A."/>
            <person name="Patnaik S."/>
            <person name="Patel N."/>
            <person name="Shah T.M."/>
            <person name="Hinsu A."/>
            <person name="Jena J.K."/>
        </authorList>
    </citation>
    <scope>NUCLEOTIDE SEQUENCE</scope>
    <source>
        <strain evidence="2">CIFAMagur01</strain>
        <tissue evidence="2">Testis</tissue>
    </source>
</reference>
<dbReference type="GO" id="GO:0005737">
    <property type="term" value="C:cytoplasm"/>
    <property type="evidence" value="ECO:0007669"/>
    <property type="project" value="TreeGrafter"/>
</dbReference>
<evidence type="ECO:0000313" key="3">
    <source>
        <dbReference type="Proteomes" id="UP000727407"/>
    </source>
</evidence>
<dbReference type="Gene3D" id="2.30.42.10">
    <property type="match status" value="1"/>
</dbReference>
<feature type="non-terminal residue" evidence="2">
    <location>
        <position position="99"/>
    </location>
</feature>
<evidence type="ECO:0000259" key="1">
    <source>
        <dbReference type="PROSITE" id="PS50106"/>
    </source>
</evidence>
<comment type="caution">
    <text evidence="2">The sequence shown here is derived from an EMBL/GenBank/DDBJ whole genome shotgun (WGS) entry which is preliminary data.</text>
</comment>
<dbReference type="PANTHER" id="PTHR10316:SF12">
    <property type="entry name" value="MEMBRANE-ASSOCIATED GUANYLATE KINASE, WW AND PDZ DOMAIN-CONTAINING PROTEIN 1"/>
    <property type="match status" value="1"/>
</dbReference>
<proteinExistence type="predicted"/>
<keyword evidence="2" id="KW-0808">Transferase</keyword>
<dbReference type="GO" id="GO:0005911">
    <property type="term" value="C:cell-cell junction"/>
    <property type="evidence" value="ECO:0007669"/>
    <property type="project" value="TreeGrafter"/>
</dbReference>
<keyword evidence="2" id="KW-0418">Kinase</keyword>
<dbReference type="PANTHER" id="PTHR10316">
    <property type="entry name" value="MEMBRANE ASSOCIATED GUANYLATE KINASE-RELATED"/>
    <property type="match status" value="1"/>
</dbReference>
<dbReference type="PROSITE" id="PS50106">
    <property type="entry name" value="PDZ"/>
    <property type="match status" value="1"/>
</dbReference>
<feature type="domain" description="PDZ" evidence="1">
    <location>
        <begin position="57"/>
        <end position="99"/>
    </location>
</feature>
<accession>A0A8J4UK75</accession>